<organism evidence="3 4">
    <name type="scientific">Torulaspora delbrueckii</name>
    <name type="common">Yeast</name>
    <name type="synonym">Candida colliculosa</name>
    <dbReference type="NCBI Taxonomy" id="4950"/>
    <lineage>
        <taxon>Eukaryota</taxon>
        <taxon>Fungi</taxon>
        <taxon>Dikarya</taxon>
        <taxon>Ascomycota</taxon>
        <taxon>Saccharomycotina</taxon>
        <taxon>Saccharomycetes</taxon>
        <taxon>Saccharomycetales</taxon>
        <taxon>Saccharomycetaceae</taxon>
        <taxon>Torulaspora</taxon>
    </lineage>
</organism>
<dbReference type="GeneID" id="11503688"/>
<dbReference type="KEGG" id="tdl:TDEL_0E00440"/>
<dbReference type="CDD" id="cd01040">
    <property type="entry name" value="Mb-like"/>
    <property type="match status" value="1"/>
</dbReference>
<protein>
    <recommendedName>
        <fullName evidence="2">Globin domain-containing protein</fullName>
    </recommendedName>
</protein>
<dbReference type="InParanoid" id="G8ZUJ3"/>
<name>G8ZUJ3_TORDE</name>
<dbReference type="EMBL" id="HE616746">
    <property type="protein sequence ID" value="CCE92287.1"/>
    <property type="molecule type" value="Genomic_DNA"/>
</dbReference>
<reference evidence="3 4" key="1">
    <citation type="journal article" date="2011" name="Proc. Natl. Acad. Sci. U.S.A.">
        <title>Evolutionary erosion of yeast sex chromosomes by mating-type switching accidents.</title>
        <authorList>
            <person name="Gordon J.L."/>
            <person name="Armisen D."/>
            <person name="Proux-Wera E."/>
            <person name="Oheigeartaigh S.S."/>
            <person name="Byrne K.P."/>
            <person name="Wolfe K.H."/>
        </authorList>
    </citation>
    <scope>NUCLEOTIDE SEQUENCE [LARGE SCALE GENOMIC DNA]</scope>
    <source>
        <strain evidence="4">ATCC 10662 / CBS 1146 / NBRC 0425 / NCYC 2629 / NRRL Y-866</strain>
    </source>
</reference>
<dbReference type="Proteomes" id="UP000005627">
    <property type="component" value="Chromosome 5"/>
</dbReference>
<dbReference type="InterPro" id="IPR044399">
    <property type="entry name" value="Mb-like_M"/>
</dbReference>
<dbReference type="GO" id="GO:0071949">
    <property type="term" value="F:FAD binding"/>
    <property type="evidence" value="ECO:0007669"/>
    <property type="project" value="TreeGrafter"/>
</dbReference>
<dbReference type="GO" id="GO:0071500">
    <property type="term" value="P:cellular response to nitrosative stress"/>
    <property type="evidence" value="ECO:0007669"/>
    <property type="project" value="TreeGrafter"/>
</dbReference>
<accession>G8ZUJ3</accession>
<dbReference type="AlphaFoldDB" id="G8ZUJ3"/>
<proteinExistence type="predicted"/>
<dbReference type="PROSITE" id="PS01033">
    <property type="entry name" value="GLOBIN"/>
    <property type="match status" value="1"/>
</dbReference>
<gene>
    <name evidence="3" type="primary">TDEL0E00440</name>
    <name evidence="3" type="ORF">TDEL_0E00440</name>
</gene>
<dbReference type="SUPFAM" id="SSF46458">
    <property type="entry name" value="Globin-like"/>
    <property type="match status" value="1"/>
</dbReference>
<dbReference type="FunCoup" id="G8ZUJ3">
    <property type="interactions" value="50"/>
</dbReference>
<feature type="compositionally biased region" description="Polar residues" evidence="1">
    <location>
        <begin position="410"/>
        <end position="420"/>
    </location>
</feature>
<keyword evidence="4" id="KW-1185">Reference proteome</keyword>
<dbReference type="InterPro" id="IPR000971">
    <property type="entry name" value="Globin"/>
</dbReference>
<dbReference type="STRING" id="1076872.G8ZUJ3"/>
<dbReference type="HOGENOM" id="CLU_035143_1_0_1"/>
<dbReference type="InterPro" id="IPR012292">
    <property type="entry name" value="Globin/Proto"/>
</dbReference>
<dbReference type="InterPro" id="IPR009050">
    <property type="entry name" value="Globin-like_sf"/>
</dbReference>
<dbReference type="PANTHER" id="PTHR43396">
    <property type="entry name" value="FLAVOHEMOPROTEIN"/>
    <property type="match status" value="1"/>
</dbReference>
<feature type="domain" description="Globin" evidence="2">
    <location>
        <begin position="182"/>
        <end position="312"/>
    </location>
</feature>
<dbReference type="RefSeq" id="XP_003681498.1">
    <property type="nucleotide sequence ID" value="XM_003681450.1"/>
</dbReference>
<feature type="region of interest" description="Disordered" evidence="1">
    <location>
        <begin position="149"/>
        <end position="171"/>
    </location>
</feature>
<dbReference type="GO" id="GO:0020037">
    <property type="term" value="F:heme binding"/>
    <property type="evidence" value="ECO:0007669"/>
    <property type="project" value="InterPro"/>
</dbReference>
<feature type="compositionally biased region" description="Basic and acidic residues" evidence="1">
    <location>
        <begin position="37"/>
        <end position="50"/>
    </location>
</feature>
<evidence type="ECO:0000313" key="4">
    <source>
        <dbReference type="Proteomes" id="UP000005627"/>
    </source>
</evidence>
<dbReference type="OrthoDB" id="436496at2759"/>
<dbReference type="GO" id="GO:0046210">
    <property type="term" value="P:nitric oxide catabolic process"/>
    <property type="evidence" value="ECO:0007669"/>
    <property type="project" value="TreeGrafter"/>
</dbReference>
<evidence type="ECO:0000259" key="2">
    <source>
        <dbReference type="PROSITE" id="PS01033"/>
    </source>
</evidence>
<dbReference type="Gene3D" id="1.10.490.10">
    <property type="entry name" value="Globins"/>
    <property type="match status" value="1"/>
</dbReference>
<dbReference type="Pfam" id="PF00042">
    <property type="entry name" value="Globin"/>
    <property type="match status" value="1"/>
</dbReference>
<feature type="region of interest" description="Disordered" evidence="1">
    <location>
        <begin position="358"/>
        <end position="420"/>
    </location>
</feature>
<feature type="compositionally biased region" description="Polar residues" evidence="1">
    <location>
        <begin position="19"/>
        <end position="36"/>
    </location>
</feature>
<evidence type="ECO:0000256" key="1">
    <source>
        <dbReference type="SAM" id="MobiDB-lite"/>
    </source>
</evidence>
<dbReference type="PANTHER" id="PTHR43396:SF6">
    <property type="entry name" value="ABL201WP"/>
    <property type="match status" value="1"/>
</dbReference>
<sequence>MNASGRQFYTPLDQSQIEFIPSDSESINGSLTSSKTSNEKVDSPGRESTRSHSSGTRESSLFPRRGSVTMSELIFNNIGRSQTKDSQKEENYALSRMTTTTSLTSNVIDRVRYKILLKLNSRETQLLRESWSMILNEDITNDNVKTKPSTKKGFKFNPMTPLNSQANSARRNSITSVTSATSVIPETKGNVQSNAFASSLFCSQFYANLLSMDSELERMFPSTKHQAVAFAGVINTAIKNLENLQTLETFLQGLGKRHARILGIEPPHFELMGVAFLKTLQDRFGVHCTIELEEVWSRLYSYLANSILQFGIDPYLQIDLNQDTLVFPIPNLQTGASRTVSRLSSHFSETDFISAAPFATRESTPAEPADRDTSLRNPVQPQPKKTNRLPSRIKPTTTKPSTKKTASKLHLSSNQDCIIM</sequence>
<feature type="region of interest" description="Disordered" evidence="1">
    <location>
        <begin position="19"/>
        <end position="63"/>
    </location>
</feature>
<evidence type="ECO:0000313" key="3">
    <source>
        <dbReference type="EMBL" id="CCE92287.1"/>
    </source>
</evidence>
<dbReference type="GO" id="GO:0019825">
    <property type="term" value="F:oxygen binding"/>
    <property type="evidence" value="ECO:0007669"/>
    <property type="project" value="InterPro"/>
</dbReference>
<dbReference type="eggNOG" id="KOG3378">
    <property type="taxonomic scope" value="Eukaryota"/>
</dbReference>
<dbReference type="GO" id="GO:0008941">
    <property type="term" value="F:nitric oxide dioxygenase NAD(P)H activity"/>
    <property type="evidence" value="ECO:0007669"/>
    <property type="project" value="TreeGrafter"/>
</dbReference>
<feature type="compositionally biased region" description="Polar residues" evidence="1">
    <location>
        <begin position="160"/>
        <end position="171"/>
    </location>
</feature>